<feature type="region of interest" description="Disordered" evidence="1">
    <location>
        <begin position="169"/>
        <end position="196"/>
    </location>
</feature>
<gene>
    <name evidence="5" type="ORF">JW592_31550</name>
</gene>
<evidence type="ECO:0000256" key="2">
    <source>
        <dbReference type="SAM" id="SignalP"/>
    </source>
</evidence>
<feature type="region of interest" description="Disordered" evidence="1">
    <location>
        <begin position="54"/>
        <end position="73"/>
    </location>
</feature>
<evidence type="ECO:0000259" key="3">
    <source>
        <dbReference type="Pfam" id="PF11258"/>
    </source>
</evidence>
<feature type="chain" id="PRO_5046268093" evidence="2">
    <location>
        <begin position="50"/>
        <end position="342"/>
    </location>
</feature>
<sequence length="342" mass="36476">MAGSSPSPSSAGGSKGSPHIPARRRVRLAAALALVGGLAGAAAATPSFAAYGNDEGAAPERHDAASTSPFTGLPAQRNPVLAVKIDNHKDARPQTALEDADIVGVEKVEGGLGRVFAVYSSHYPESLGPVRSAREYNVEQMRMFQRPALAYSGARAAVVEKIKKSPLYGVSHDDHPDAYERGGDNEPPHNLYGHPDKLLEKAPKASKAEDIGFRFGAEPSGGTPTGEQTVDYGSSRTTFNWSANEGRWLVSFDGEPAKGTSGKRLGGKTVIIQKTEMPPDSSGKTPYIETVGSGEATVLRDGKAFTTKWERESATSDTTYTLSNGERMPFDRGQVWLVYQER</sequence>
<feature type="signal peptide" evidence="2">
    <location>
        <begin position="1"/>
        <end position="49"/>
    </location>
</feature>
<feature type="domain" description="DUF3048" evidence="3">
    <location>
        <begin position="71"/>
        <end position="205"/>
    </location>
</feature>
<organism evidence="5 6">
    <name type="scientific">Streptomyces spirodelae</name>
    <dbReference type="NCBI Taxonomy" id="2812904"/>
    <lineage>
        <taxon>Bacteria</taxon>
        <taxon>Bacillati</taxon>
        <taxon>Actinomycetota</taxon>
        <taxon>Actinomycetes</taxon>
        <taxon>Kitasatosporales</taxon>
        <taxon>Streptomycetaceae</taxon>
        <taxon>Streptomyces</taxon>
    </lineage>
</organism>
<name>A0ABS3X3I6_9ACTN</name>
<feature type="region of interest" description="Disordered" evidence="1">
    <location>
        <begin position="213"/>
        <end position="233"/>
    </location>
</feature>
<evidence type="ECO:0000256" key="1">
    <source>
        <dbReference type="SAM" id="MobiDB-lite"/>
    </source>
</evidence>
<dbReference type="Proteomes" id="UP001518976">
    <property type="component" value="Unassembled WGS sequence"/>
</dbReference>
<feature type="region of interest" description="Disordered" evidence="1">
    <location>
        <begin position="1"/>
        <end position="22"/>
    </location>
</feature>
<comment type="caution">
    <text evidence="5">The sequence shown here is derived from an EMBL/GenBank/DDBJ whole genome shotgun (WGS) entry which is preliminary data.</text>
</comment>
<feature type="compositionally biased region" description="Low complexity" evidence="1">
    <location>
        <begin position="1"/>
        <end position="18"/>
    </location>
</feature>
<dbReference type="InterPro" id="IPR021416">
    <property type="entry name" value="DUF3048_N"/>
</dbReference>
<dbReference type="RefSeq" id="WP_209268708.1">
    <property type="nucleotide sequence ID" value="NZ_JAFFZN010000047.1"/>
</dbReference>
<keyword evidence="2" id="KW-0732">Signal</keyword>
<dbReference type="Pfam" id="PF11258">
    <property type="entry name" value="DUF3048"/>
    <property type="match status" value="1"/>
</dbReference>
<dbReference type="Gene3D" id="3.50.90.10">
    <property type="entry name" value="YerB-like"/>
    <property type="match status" value="1"/>
</dbReference>
<keyword evidence="6" id="KW-1185">Reference proteome</keyword>
<dbReference type="SUPFAM" id="SSF159774">
    <property type="entry name" value="YerB-like"/>
    <property type="match status" value="1"/>
</dbReference>
<dbReference type="Pfam" id="PF17479">
    <property type="entry name" value="DUF3048_C"/>
    <property type="match status" value="1"/>
</dbReference>
<accession>A0ABS3X3I6</accession>
<feature type="compositionally biased region" description="Basic and acidic residues" evidence="1">
    <location>
        <begin position="171"/>
        <end position="187"/>
    </location>
</feature>
<evidence type="ECO:0000313" key="5">
    <source>
        <dbReference type="EMBL" id="MBO8189950.1"/>
    </source>
</evidence>
<feature type="domain" description="DUF3048" evidence="4">
    <location>
        <begin position="230"/>
        <end position="336"/>
    </location>
</feature>
<proteinExistence type="predicted"/>
<reference evidence="5 6" key="1">
    <citation type="submission" date="2021-02" db="EMBL/GenBank/DDBJ databases">
        <title>Streptomyces spirodelae sp. nov., isolated from duckweed.</title>
        <authorList>
            <person name="Saimee Y."/>
            <person name="Duangmal K."/>
        </authorList>
    </citation>
    <scope>NUCLEOTIDE SEQUENCE [LARGE SCALE GENOMIC DNA]</scope>
    <source>
        <strain evidence="5 6">DW4-2</strain>
    </source>
</reference>
<evidence type="ECO:0000313" key="6">
    <source>
        <dbReference type="Proteomes" id="UP001518976"/>
    </source>
</evidence>
<dbReference type="InterPro" id="IPR023158">
    <property type="entry name" value="YerB-like_sf"/>
</dbReference>
<dbReference type="InterPro" id="IPR035328">
    <property type="entry name" value="DUF3048_C"/>
</dbReference>
<protein>
    <submittedName>
        <fullName evidence="5">DUF3048 domain-containing protein</fullName>
    </submittedName>
</protein>
<dbReference type="EMBL" id="JAFFZN010000047">
    <property type="protein sequence ID" value="MBO8189950.1"/>
    <property type="molecule type" value="Genomic_DNA"/>
</dbReference>
<evidence type="ECO:0000259" key="4">
    <source>
        <dbReference type="Pfam" id="PF17479"/>
    </source>
</evidence>